<evidence type="ECO:0000313" key="4">
    <source>
        <dbReference type="EMBL" id="KAG5183085.1"/>
    </source>
</evidence>
<dbReference type="PANTHER" id="PTHR24361">
    <property type="entry name" value="MITOGEN-ACTIVATED KINASE KINASE KINASE"/>
    <property type="match status" value="1"/>
</dbReference>
<feature type="binding site" evidence="1">
    <location>
        <position position="81"/>
    </location>
    <ligand>
        <name>ATP</name>
        <dbReference type="ChEBI" id="CHEBI:30616"/>
    </ligand>
</feature>
<evidence type="ECO:0000256" key="1">
    <source>
        <dbReference type="PROSITE-ProRule" id="PRU10141"/>
    </source>
</evidence>
<feature type="compositionally biased region" description="Low complexity" evidence="2">
    <location>
        <begin position="331"/>
        <end position="343"/>
    </location>
</feature>
<feature type="domain" description="Protein kinase" evidence="3">
    <location>
        <begin position="53"/>
        <end position="305"/>
    </location>
</feature>
<name>A0A836CE44_9STRA</name>
<keyword evidence="5" id="KW-1185">Reference proteome</keyword>
<dbReference type="EMBL" id="JAFCMP010000223">
    <property type="protein sequence ID" value="KAG5183085.1"/>
    <property type="molecule type" value="Genomic_DNA"/>
</dbReference>
<evidence type="ECO:0000256" key="2">
    <source>
        <dbReference type="SAM" id="MobiDB-lite"/>
    </source>
</evidence>
<accession>A0A836CE44</accession>
<dbReference type="Pfam" id="PF00069">
    <property type="entry name" value="Pkinase"/>
    <property type="match status" value="1"/>
</dbReference>
<keyword evidence="4" id="KW-0418">Kinase</keyword>
<dbReference type="PROSITE" id="PS00107">
    <property type="entry name" value="PROTEIN_KINASE_ATP"/>
    <property type="match status" value="1"/>
</dbReference>
<dbReference type="GO" id="GO:0005737">
    <property type="term" value="C:cytoplasm"/>
    <property type="evidence" value="ECO:0007669"/>
    <property type="project" value="TreeGrafter"/>
</dbReference>
<keyword evidence="1" id="KW-0547">Nucleotide-binding</keyword>
<organism evidence="4 5">
    <name type="scientific">Tribonema minus</name>
    <dbReference type="NCBI Taxonomy" id="303371"/>
    <lineage>
        <taxon>Eukaryota</taxon>
        <taxon>Sar</taxon>
        <taxon>Stramenopiles</taxon>
        <taxon>Ochrophyta</taxon>
        <taxon>PX clade</taxon>
        <taxon>Xanthophyceae</taxon>
        <taxon>Tribonematales</taxon>
        <taxon>Tribonemataceae</taxon>
        <taxon>Tribonema</taxon>
    </lineage>
</organism>
<dbReference type="OrthoDB" id="104276at2759"/>
<dbReference type="InterPro" id="IPR000719">
    <property type="entry name" value="Prot_kinase_dom"/>
</dbReference>
<comment type="caution">
    <text evidence="4">The sequence shown here is derived from an EMBL/GenBank/DDBJ whole genome shotgun (WGS) entry which is preliminary data.</text>
</comment>
<dbReference type="GO" id="GO:0004674">
    <property type="term" value="F:protein serine/threonine kinase activity"/>
    <property type="evidence" value="ECO:0007669"/>
    <property type="project" value="TreeGrafter"/>
</dbReference>
<dbReference type="InterPro" id="IPR053235">
    <property type="entry name" value="Ser_Thr_kinase"/>
</dbReference>
<dbReference type="AlphaFoldDB" id="A0A836CE44"/>
<feature type="region of interest" description="Disordered" evidence="2">
    <location>
        <begin position="320"/>
        <end position="343"/>
    </location>
</feature>
<dbReference type="InterPro" id="IPR017441">
    <property type="entry name" value="Protein_kinase_ATP_BS"/>
</dbReference>
<dbReference type="Gene3D" id="1.10.510.10">
    <property type="entry name" value="Transferase(Phosphotransferase) domain 1"/>
    <property type="match status" value="1"/>
</dbReference>
<keyword evidence="1" id="KW-0067">ATP-binding</keyword>
<dbReference type="Proteomes" id="UP000664859">
    <property type="component" value="Unassembled WGS sequence"/>
</dbReference>
<proteinExistence type="predicted"/>
<dbReference type="GO" id="GO:0005524">
    <property type="term" value="F:ATP binding"/>
    <property type="evidence" value="ECO:0007669"/>
    <property type="project" value="UniProtKB-UniRule"/>
</dbReference>
<dbReference type="PROSITE" id="PS50011">
    <property type="entry name" value="PROTEIN_KINASE_DOM"/>
    <property type="match status" value="1"/>
</dbReference>
<evidence type="ECO:0000313" key="5">
    <source>
        <dbReference type="Proteomes" id="UP000664859"/>
    </source>
</evidence>
<sequence>MLERVTLACHGGGKAGLDDFEAARTRCGSFPQALGVRRCLPRPRGSTDVLAGYRVVRRIGGGGTGSVYAARDEYGADVALKVVANDAAAYGREVRALQALQHRNIVQMVDTQGGQEGKGPYLIVMELAEWGSLAGVVLRSAEAAAYVAEVASALQFIHERGYAHGDVKPGNILRFADGTVKLCDFGCCERPEAAAETRGRPRGTPAFMPPEAFQGTGSGWTAAVDSWGLAATSFCLVRGRPPFSVAGRGLFDSILYGRANLTACQGERGNDADDEADLANFVAWGLTKAPRGRPSMEQVLQHPWLTKAAALQHSDCSLARGCSSPGRQEPEGGSSPASSSQTC</sequence>
<reference evidence="4" key="1">
    <citation type="submission" date="2021-02" db="EMBL/GenBank/DDBJ databases">
        <title>First Annotated Genome of the Yellow-green Alga Tribonema minus.</title>
        <authorList>
            <person name="Mahan K.M."/>
        </authorList>
    </citation>
    <scope>NUCLEOTIDE SEQUENCE</scope>
    <source>
        <strain evidence="4">UTEX B ZZ1240</strain>
    </source>
</reference>
<gene>
    <name evidence="4" type="ORF">JKP88DRAFT_157388</name>
</gene>
<dbReference type="InterPro" id="IPR011009">
    <property type="entry name" value="Kinase-like_dom_sf"/>
</dbReference>
<keyword evidence="4" id="KW-0808">Transferase</keyword>
<dbReference type="SUPFAM" id="SSF56112">
    <property type="entry name" value="Protein kinase-like (PK-like)"/>
    <property type="match status" value="1"/>
</dbReference>
<dbReference type="CDD" id="cd14014">
    <property type="entry name" value="STKc_PknB_like"/>
    <property type="match status" value="1"/>
</dbReference>
<dbReference type="SMART" id="SM00220">
    <property type="entry name" value="S_TKc"/>
    <property type="match status" value="1"/>
</dbReference>
<evidence type="ECO:0000259" key="3">
    <source>
        <dbReference type="PROSITE" id="PS50011"/>
    </source>
</evidence>
<protein>
    <submittedName>
        <fullName evidence="4">Kinase-like domain-containing protein</fullName>
    </submittedName>
</protein>